<comment type="caution">
    <text evidence="2">The sequence shown here is derived from an EMBL/GenBank/DDBJ whole genome shotgun (WGS) entry which is preliminary data.</text>
</comment>
<evidence type="ECO:0000259" key="1">
    <source>
        <dbReference type="Pfam" id="PF01717"/>
    </source>
</evidence>
<protein>
    <recommendedName>
        <fullName evidence="1">Cobalamin-independent methionine synthase MetE C-terminal/archaeal domain-containing protein</fullName>
    </recommendedName>
</protein>
<dbReference type="GO" id="GO:0003871">
    <property type="term" value="F:5-methyltetrahydropteroyltriglutamate-homocysteine S-methyltransferase activity"/>
    <property type="evidence" value="ECO:0007669"/>
    <property type="project" value="InterPro"/>
</dbReference>
<dbReference type="InterPro" id="IPR038071">
    <property type="entry name" value="UROD/MetE-like_sf"/>
</dbReference>
<feature type="domain" description="Cobalamin-independent methionine synthase MetE C-terminal/archaeal" evidence="1">
    <location>
        <begin position="178"/>
        <end position="370"/>
    </location>
</feature>
<sequence length="403" mass="45005">MAPPYHADQIGSLMRPQALLTARAHLQDSSHIYDTISEATIHEAEQNAIDWAVQKQLDLGIRPICSGEYGRHIFYGGFFETLEGMTLHPELPIPDAFRTDFPTTTKIASMGINTRPGIVCTGPVRWKGSAYMAEWKMLRRSLPEEKWKECKITMPAPSFEHIQLKSGTAVTKESGYANDEAFFADLAKAYAAEIKALYAEGLRNIQIDDPNMTYFCSQQFLDGCKKDGTDTDALLDLYLEAQNNLLREVRELEGLQTGVHLCRGNFGSRHFVSGSYDKIAQKLFNDTLYDTFYLEFDDRERQGSFEPLQHLPRGKSVVLGLVSTKTVAMERKEELKKLMMDAAEIVAVGQGVSKEEALGSLALSPQCGFSSSSLGHGEGMTMEKMWEKLCLVSSTAKEVWQDA</sequence>
<evidence type="ECO:0000313" key="2">
    <source>
        <dbReference type="EMBL" id="TKA24514.1"/>
    </source>
</evidence>
<dbReference type="CDD" id="cd03311">
    <property type="entry name" value="CIMS_C_terminal_like"/>
    <property type="match status" value="1"/>
</dbReference>
<dbReference type="GO" id="GO:0009086">
    <property type="term" value="P:methionine biosynthetic process"/>
    <property type="evidence" value="ECO:0007669"/>
    <property type="project" value="InterPro"/>
</dbReference>
<dbReference type="EMBL" id="NAJL01000043">
    <property type="protein sequence ID" value="TKA24514.1"/>
    <property type="molecule type" value="Genomic_DNA"/>
</dbReference>
<gene>
    <name evidence="2" type="ORF">B0A50_06671</name>
</gene>
<organism evidence="2 3">
    <name type="scientific">Salinomyces thailandicus</name>
    <dbReference type="NCBI Taxonomy" id="706561"/>
    <lineage>
        <taxon>Eukaryota</taxon>
        <taxon>Fungi</taxon>
        <taxon>Dikarya</taxon>
        <taxon>Ascomycota</taxon>
        <taxon>Pezizomycotina</taxon>
        <taxon>Dothideomycetes</taxon>
        <taxon>Dothideomycetidae</taxon>
        <taxon>Mycosphaerellales</taxon>
        <taxon>Teratosphaeriaceae</taxon>
        <taxon>Salinomyces</taxon>
    </lineage>
</organism>
<proteinExistence type="predicted"/>
<dbReference type="GO" id="GO:0008270">
    <property type="term" value="F:zinc ion binding"/>
    <property type="evidence" value="ECO:0007669"/>
    <property type="project" value="InterPro"/>
</dbReference>
<dbReference type="InterPro" id="IPR002629">
    <property type="entry name" value="Met_Synth_C/arc"/>
</dbReference>
<dbReference type="PANTHER" id="PTHR43844">
    <property type="entry name" value="METHIONINE SYNTHASE"/>
    <property type="match status" value="1"/>
</dbReference>
<dbReference type="AlphaFoldDB" id="A0A4U0TR04"/>
<keyword evidence="3" id="KW-1185">Reference proteome</keyword>
<evidence type="ECO:0000313" key="3">
    <source>
        <dbReference type="Proteomes" id="UP000308549"/>
    </source>
</evidence>
<dbReference type="Pfam" id="PF01717">
    <property type="entry name" value="Meth_synt_2"/>
    <property type="match status" value="1"/>
</dbReference>
<dbReference type="Gene3D" id="3.20.20.210">
    <property type="match status" value="1"/>
</dbReference>
<dbReference type="PANTHER" id="PTHR43844:SF2">
    <property type="entry name" value="SYNTHASE, VITAMIN-B12 INDEPENDENT, PUTATIVE (AFU_ORTHOLOGUE AFUA_3G12060)-RELATED"/>
    <property type="match status" value="1"/>
</dbReference>
<name>A0A4U0TR04_9PEZI</name>
<dbReference type="SUPFAM" id="SSF51726">
    <property type="entry name" value="UROD/MetE-like"/>
    <property type="match status" value="1"/>
</dbReference>
<dbReference type="Proteomes" id="UP000308549">
    <property type="component" value="Unassembled WGS sequence"/>
</dbReference>
<accession>A0A4U0TR04</accession>
<dbReference type="OrthoDB" id="7772923at2759"/>
<reference evidence="2 3" key="1">
    <citation type="submission" date="2017-03" db="EMBL/GenBank/DDBJ databases">
        <title>Genomes of endolithic fungi from Antarctica.</title>
        <authorList>
            <person name="Coleine C."/>
            <person name="Masonjones S."/>
            <person name="Stajich J.E."/>
        </authorList>
    </citation>
    <scope>NUCLEOTIDE SEQUENCE [LARGE SCALE GENOMIC DNA]</scope>
    <source>
        <strain evidence="2 3">CCFEE 6315</strain>
    </source>
</reference>